<dbReference type="InterPro" id="IPR011004">
    <property type="entry name" value="Trimer_LpxA-like_sf"/>
</dbReference>
<keyword evidence="3" id="KW-0677">Repeat</keyword>
<protein>
    <submittedName>
        <fullName evidence="5">Acetyltransferase</fullName>
    </submittedName>
</protein>
<dbReference type="SUPFAM" id="SSF51161">
    <property type="entry name" value="Trimeric LpxA-like enzymes"/>
    <property type="match status" value="1"/>
</dbReference>
<dbReference type="Pfam" id="PF17836">
    <property type="entry name" value="PglD_N"/>
    <property type="match status" value="1"/>
</dbReference>
<dbReference type="EMBL" id="SEZN01000040">
    <property type="protein sequence ID" value="RYU61832.1"/>
    <property type="molecule type" value="Genomic_DNA"/>
</dbReference>
<dbReference type="InterPro" id="IPR041561">
    <property type="entry name" value="PglD_N"/>
</dbReference>
<evidence type="ECO:0000256" key="2">
    <source>
        <dbReference type="ARBA" id="ARBA00022679"/>
    </source>
</evidence>
<dbReference type="PANTHER" id="PTHR43300">
    <property type="entry name" value="ACETYLTRANSFERASE"/>
    <property type="match status" value="1"/>
</dbReference>
<dbReference type="CDD" id="cd03360">
    <property type="entry name" value="LbH_AT_putative"/>
    <property type="match status" value="1"/>
</dbReference>
<keyword evidence="6" id="KW-1185">Reference proteome</keyword>
<feature type="domain" description="PglD N-terminal" evidence="4">
    <location>
        <begin position="4"/>
        <end position="74"/>
    </location>
</feature>
<dbReference type="InterPro" id="IPR018357">
    <property type="entry name" value="Hexapep_transf_CS"/>
</dbReference>
<evidence type="ECO:0000313" key="5">
    <source>
        <dbReference type="EMBL" id="RYU61832.1"/>
    </source>
</evidence>
<organism evidence="5 6">
    <name type="scientific">Aliivibrio finisterrensis</name>
    <dbReference type="NCBI Taxonomy" id="511998"/>
    <lineage>
        <taxon>Bacteria</taxon>
        <taxon>Pseudomonadati</taxon>
        <taxon>Pseudomonadota</taxon>
        <taxon>Gammaproteobacteria</taxon>
        <taxon>Vibrionales</taxon>
        <taxon>Vibrionaceae</taxon>
        <taxon>Aliivibrio</taxon>
    </lineage>
</organism>
<reference evidence="5 6" key="1">
    <citation type="submission" date="2019-02" db="EMBL/GenBank/DDBJ databases">
        <title>Genome sequences of Aliivibrio finisterrensis strains from farmed Atlantic salmon.</title>
        <authorList>
            <person name="Bowman J.P."/>
        </authorList>
    </citation>
    <scope>NUCLEOTIDE SEQUENCE [LARGE SCALE GENOMIC DNA]</scope>
    <source>
        <strain evidence="5 6">A21</strain>
    </source>
</reference>
<dbReference type="NCBIfam" id="TIGR03570">
    <property type="entry name" value="NeuD_NnaD"/>
    <property type="match status" value="1"/>
</dbReference>
<evidence type="ECO:0000256" key="3">
    <source>
        <dbReference type="ARBA" id="ARBA00022737"/>
    </source>
</evidence>
<comment type="caution">
    <text evidence="5">The sequence shown here is derived from an EMBL/GenBank/DDBJ whole genome shotgun (WGS) entry which is preliminary data.</text>
</comment>
<dbReference type="PROSITE" id="PS00101">
    <property type="entry name" value="HEXAPEP_TRANSFERASES"/>
    <property type="match status" value="1"/>
</dbReference>
<comment type="similarity">
    <text evidence="1">Belongs to the transferase hexapeptide repeat family.</text>
</comment>
<name>A0ABY0I2R5_9GAMM</name>
<evidence type="ECO:0000313" key="6">
    <source>
        <dbReference type="Proteomes" id="UP000294166"/>
    </source>
</evidence>
<sequence length="210" mass="22174">MTKCAILGASGHGKVVAEIAELNGYSQIDFFDDRWPELINQEHWKVVGNTQVLLNDIEQYDLIVVAIGNNIIRLDKQRILKEAGGVFKELIHPKAVVSQYSQVGIGTVIMANAVISSFSSIGNSCIINTSSTVDHDCVLSDGVHISPGANLAGAVNIGESAWVGIGAQVKQLVNIGSGVIIGAGSTVLNDISNNHVVVGNPAKCINNFKS</sequence>
<dbReference type="Proteomes" id="UP000294166">
    <property type="component" value="Unassembled WGS sequence"/>
</dbReference>
<dbReference type="InterPro" id="IPR050179">
    <property type="entry name" value="Trans_hexapeptide_repeat"/>
</dbReference>
<proteinExistence type="inferred from homology"/>
<accession>A0ABY0I2R5</accession>
<dbReference type="PANTHER" id="PTHR43300:SF7">
    <property type="entry name" value="UDP-N-ACETYLBACILLOSAMINE N-ACETYLTRANSFERASE"/>
    <property type="match status" value="1"/>
</dbReference>
<keyword evidence="2" id="KW-0808">Transferase</keyword>
<dbReference type="InterPro" id="IPR020019">
    <property type="entry name" value="AcTrfase_PglD-like"/>
</dbReference>
<dbReference type="Gene3D" id="2.160.10.10">
    <property type="entry name" value="Hexapeptide repeat proteins"/>
    <property type="match status" value="1"/>
</dbReference>
<evidence type="ECO:0000256" key="1">
    <source>
        <dbReference type="ARBA" id="ARBA00007274"/>
    </source>
</evidence>
<gene>
    <name evidence="5" type="ORF">ERW53_17565</name>
</gene>
<dbReference type="Gene3D" id="3.40.50.20">
    <property type="match status" value="1"/>
</dbReference>
<dbReference type="RefSeq" id="WP_130066665.1">
    <property type="nucleotide sequence ID" value="NZ_SEZN01000040.1"/>
</dbReference>
<evidence type="ECO:0000259" key="4">
    <source>
        <dbReference type="Pfam" id="PF17836"/>
    </source>
</evidence>